<evidence type="ECO:0000313" key="1">
    <source>
        <dbReference type="EMBL" id="QSQ23289.1"/>
    </source>
</evidence>
<evidence type="ECO:0000313" key="2">
    <source>
        <dbReference type="Proteomes" id="UP000662747"/>
    </source>
</evidence>
<keyword evidence="2" id="KW-1185">Reference proteome</keyword>
<name>A0ABX7NY20_9BACT</name>
<proteinExistence type="predicted"/>
<dbReference type="RefSeq" id="WP_206724864.1">
    <property type="nucleotide sequence ID" value="NZ_CP071090.1"/>
</dbReference>
<dbReference type="EMBL" id="CP071090">
    <property type="protein sequence ID" value="QSQ23289.1"/>
    <property type="molecule type" value="Genomic_DNA"/>
</dbReference>
<accession>A0ABX7NY20</accession>
<organism evidence="1 2">
    <name type="scientific">Pyxidicoccus parkwayensis</name>
    <dbReference type="NCBI Taxonomy" id="2813578"/>
    <lineage>
        <taxon>Bacteria</taxon>
        <taxon>Pseudomonadati</taxon>
        <taxon>Myxococcota</taxon>
        <taxon>Myxococcia</taxon>
        <taxon>Myxococcales</taxon>
        <taxon>Cystobacterineae</taxon>
        <taxon>Myxococcaceae</taxon>
        <taxon>Pyxidicoccus</taxon>
    </lineage>
</organism>
<reference evidence="1 2" key="1">
    <citation type="submission" date="2021-02" db="EMBL/GenBank/DDBJ databases">
        <title>De Novo genome assembly of isolated myxobacteria.</title>
        <authorList>
            <person name="Stevens D.C."/>
        </authorList>
    </citation>
    <scope>NUCLEOTIDE SEQUENCE [LARGE SCALE GENOMIC DNA]</scope>
    <source>
        <strain evidence="2">SCPEA02</strain>
    </source>
</reference>
<protein>
    <recommendedName>
        <fullName evidence="3">Threonine synthase</fullName>
    </recommendedName>
</protein>
<gene>
    <name evidence="1" type="ORF">JY651_50855</name>
</gene>
<dbReference type="Proteomes" id="UP000662747">
    <property type="component" value="Chromosome"/>
</dbReference>
<sequence>MAKMADSVDERCLRCGAPDTGERARCVCGASLLVDVVLKDAVRDERQRFTLAGPCTARSSGAFLLAGPHGAGDSG</sequence>
<evidence type="ECO:0008006" key="3">
    <source>
        <dbReference type="Google" id="ProtNLM"/>
    </source>
</evidence>